<gene>
    <name evidence="2" type="ORF">Naga_100280g10</name>
</gene>
<sequence>MELGLRFRHWGLSPAEVRLALYAALLLPLANLRYREKTGKKLNLNLNKKPLEVSRYVFARMLKMKAKDADKLILLHQVVDGFVPFLEEGKKGRREGGKEGGMEARLKREQIGGLMLQGGSGGEGRDRGEGRVRGEGEGEGKFSYRQAALQVSDYIQSAGLSEIYLQAPPLDGEGLRRVLPGIPHGPPFRLVMDAQVGIWLREPEEGRRGGLYIRRSRRLDLPKTLNGLDTTKERRKQYGSTSDNSDRLIFPASDSLCCLSSLAEK</sequence>
<name>W7TTW9_9STRA</name>
<evidence type="ECO:0000313" key="3">
    <source>
        <dbReference type="Proteomes" id="UP000019335"/>
    </source>
</evidence>
<dbReference type="EMBL" id="AZIL01001406">
    <property type="protein sequence ID" value="EWM24046.1"/>
    <property type="molecule type" value="Genomic_DNA"/>
</dbReference>
<dbReference type="Proteomes" id="UP000019335">
    <property type="component" value="Chromosome 15"/>
</dbReference>
<comment type="caution">
    <text evidence="2">The sequence shown here is derived from an EMBL/GenBank/DDBJ whole genome shotgun (WGS) entry which is preliminary data.</text>
</comment>
<evidence type="ECO:0000256" key="1">
    <source>
        <dbReference type="SAM" id="MobiDB-lite"/>
    </source>
</evidence>
<protein>
    <submittedName>
        <fullName evidence="2">Uncharacterized protein</fullName>
    </submittedName>
</protein>
<proteinExistence type="predicted"/>
<organism evidence="2 3">
    <name type="scientific">Nannochloropsis gaditana</name>
    <dbReference type="NCBI Taxonomy" id="72520"/>
    <lineage>
        <taxon>Eukaryota</taxon>
        <taxon>Sar</taxon>
        <taxon>Stramenopiles</taxon>
        <taxon>Ochrophyta</taxon>
        <taxon>Eustigmatophyceae</taxon>
        <taxon>Eustigmatales</taxon>
        <taxon>Monodopsidaceae</taxon>
        <taxon>Nannochloropsis</taxon>
    </lineage>
</organism>
<reference evidence="2 3" key="1">
    <citation type="journal article" date="2014" name="Mol. Plant">
        <title>Chromosome Scale Genome Assembly and Transcriptome Profiling of Nannochloropsis gaditana in Nitrogen Depletion.</title>
        <authorList>
            <person name="Corteggiani Carpinelli E."/>
            <person name="Telatin A."/>
            <person name="Vitulo N."/>
            <person name="Forcato C."/>
            <person name="D'Angelo M."/>
            <person name="Schiavon R."/>
            <person name="Vezzi A."/>
            <person name="Giacometti G.M."/>
            <person name="Morosinotto T."/>
            <person name="Valle G."/>
        </authorList>
    </citation>
    <scope>NUCLEOTIDE SEQUENCE [LARGE SCALE GENOMIC DNA]</scope>
    <source>
        <strain evidence="2 3">B-31</strain>
    </source>
</reference>
<feature type="compositionally biased region" description="Basic and acidic residues" evidence="1">
    <location>
        <begin position="123"/>
        <end position="139"/>
    </location>
</feature>
<feature type="region of interest" description="Disordered" evidence="1">
    <location>
        <begin position="117"/>
        <end position="139"/>
    </location>
</feature>
<accession>W7TTW9</accession>
<keyword evidence="3" id="KW-1185">Reference proteome</keyword>
<dbReference type="AlphaFoldDB" id="W7TTW9"/>
<evidence type="ECO:0000313" key="2">
    <source>
        <dbReference type="EMBL" id="EWM24046.1"/>
    </source>
</evidence>